<dbReference type="AlphaFoldDB" id="A0A6I6NG63"/>
<name>A0A6I6NG63_9ACTN</name>
<proteinExistence type="predicted"/>
<dbReference type="GO" id="GO:0006355">
    <property type="term" value="P:regulation of DNA-templated transcription"/>
    <property type="evidence" value="ECO:0007669"/>
    <property type="project" value="InterPro"/>
</dbReference>
<dbReference type="NCBIfam" id="TIGR00229">
    <property type="entry name" value="sensory_box"/>
    <property type="match status" value="1"/>
</dbReference>
<evidence type="ECO:0000313" key="3">
    <source>
        <dbReference type="EMBL" id="QHA07945.1"/>
    </source>
</evidence>
<reference evidence="3 4" key="1">
    <citation type="submission" date="2019-12" db="EMBL/GenBank/DDBJ databases">
        <title>Streptomyces sp. strain T44 isolated from rhizosphere soil of Broussonetia papyrifera.</title>
        <authorList>
            <person name="Mo P."/>
        </authorList>
    </citation>
    <scope>NUCLEOTIDE SEQUENCE [LARGE SCALE GENOMIC DNA]</scope>
    <source>
        <strain evidence="3 4">T44</strain>
    </source>
</reference>
<dbReference type="Gene3D" id="3.30.450.20">
    <property type="entry name" value="PAS domain"/>
    <property type="match status" value="1"/>
</dbReference>
<dbReference type="CDD" id="cd06170">
    <property type="entry name" value="LuxR_C_like"/>
    <property type="match status" value="1"/>
</dbReference>
<sequence>MINEPEEWTDLRQEMAVWRNRFLRLLDRSPAPTAISQPDGLLVITNPAFSALWGLTPGHMRDLNLLDLLVSPDEESLHKLSEGLRFGRRFRYPIRVEWDAEGVTRTGQLTVEPVSDEVITPTLLMAFLHVDPMAHGAEPNLAQDLSSKETHILALVASGATSALIARSVGLTADGVNYHLSRMCRLLKVPNRTALVAKAYVLGILSPTSWPPGSEEGK</sequence>
<dbReference type="CDD" id="cd00130">
    <property type="entry name" value="PAS"/>
    <property type="match status" value="1"/>
</dbReference>
<dbReference type="SMART" id="SM00421">
    <property type="entry name" value="HTH_LUXR"/>
    <property type="match status" value="1"/>
</dbReference>
<dbReference type="PROSITE" id="PS50043">
    <property type="entry name" value="HTH_LUXR_2"/>
    <property type="match status" value="1"/>
</dbReference>
<feature type="domain" description="HTH luxR-type" evidence="2">
    <location>
        <begin position="138"/>
        <end position="203"/>
    </location>
</feature>
<evidence type="ECO:0000256" key="1">
    <source>
        <dbReference type="ARBA" id="ARBA00023125"/>
    </source>
</evidence>
<organism evidence="3 4">
    <name type="scientific">Streptomyces broussonetiae</name>
    <dbReference type="NCBI Taxonomy" id="2686304"/>
    <lineage>
        <taxon>Bacteria</taxon>
        <taxon>Bacillati</taxon>
        <taxon>Actinomycetota</taxon>
        <taxon>Actinomycetes</taxon>
        <taxon>Kitasatosporales</taxon>
        <taxon>Streptomycetaceae</taxon>
        <taxon>Streptomyces</taxon>
    </lineage>
</organism>
<keyword evidence="4" id="KW-1185">Reference proteome</keyword>
<dbReference type="PANTHER" id="PTHR43214">
    <property type="entry name" value="TWO-COMPONENT RESPONSE REGULATOR"/>
    <property type="match status" value="1"/>
</dbReference>
<dbReference type="EMBL" id="CP047020">
    <property type="protein sequence ID" value="QHA07945.1"/>
    <property type="molecule type" value="Genomic_DNA"/>
</dbReference>
<dbReference type="InterPro" id="IPR000792">
    <property type="entry name" value="Tscrpt_reg_LuxR_C"/>
</dbReference>
<dbReference type="GO" id="GO:0003677">
    <property type="term" value="F:DNA binding"/>
    <property type="evidence" value="ECO:0007669"/>
    <property type="project" value="UniProtKB-KW"/>
</dbReference>
<dbReference type="RefSeq" id="WP_158926906.1">
    <property type="nucleotide sequence ID" value="NZ_CP047020.1"/>
</dbReference>
<dbReference type="SUPFAM" id="SSF46894">
    <property type="entry name" value="C-terminal effector domain of the bipartite response regulators"/>
    <property type="match status" value="1"/>
</dbReference>
<accession>A0A6I6NG63</accession>
<dbReference type="Gene3D" id="1.10.10.10">
    <property type="entry name" value="Winged helix-like DNA-binding domain superfamily/Winged helix DNA-binding domain"/>
    <property type="match status" value="1"/>
</dbReference>
<dbReference type="Pfam" id="PF00196">
    <property type="entry name" value="GerE"/>
    <property type="match status" value="1"/>
</dbReference>
<gene>
    <name evidence="3" type="ORF">GQF42_35870</name>
</gene>
<dbReference type="PANTHER" id="PTHR43214:SF43">
    <property type="entry name" value="TWO-COMPONENT RESPONSE REGULATOR"/>
    <property type="match status" value="1"/>
</dbReference>
<evidence type="ECO:0000313" key="4">
    <source>
        <dbReference type="Proteomes" id="UP000436138"/>
    </source>
</evidence>
<dbReference type="KEGG" id="sbro:GQF42_35870"/>
<dbReference type="InterPro" id="IPR016032">
    <property type="entry name" value="Sig_transdc_resp-reg_C-effctor"/>
</dbReference>
<dbReference type="InterPro" id="IPR000014">
    <property type="entry name" value="PAS"/>
</dbReference>
<dbReference type="SUPFAM" id="SSF55785">
    <property type="entry name" value="PYP-like sensor domain (PAS domain)"/>
    <property type="match status" value="1"/>
</dbReference>
<dbReference type="SMART" id="SM00091">
    <property type="entry name" value="PAS"/>
    <property type="match status" value="1"/>
</dbReference>
<dbReference type="InterPro" id="IPR035965">
    <property type="entry name" value="PAS-like_dom_sf"/>
</dbReference>
<dbReference type="InterPro" id="IPR036388">
    <property type="entry name" value="WH-like_DNA-bd_sf"/>
</dbReference>
<keyword evidence="1" id="KW-0238">DNA-binding</keyword>
<dbReference type="Proteomes" id="UP000436138">
    <property type="component" value="Chromosome"/>
</dbReference>
<dbReference type="InterPro" id="IPR039420">
    <property type="entry name" value="WalR-like"/>
</dbReference>
<protein>
    <submittedName>
        <fullName evidence="3">PAS domain S-box protein</fullName>
    </submittedName>
</protein>
<evidence type="ECO:0000259" key="2">
    <source>
        <dbReference type="PROSITE" id="PS50043"/>
    </source>
</evidence>